<dbReference type="AlphaFoldDB" id="A0A164M7D4"/>
<reference evidence="1 2" key="1">
    <citation type="journal article" date="2016" name="Mol. Biol. Evol.">
        <title>Comparative Genomics of Early-Diverging Mushroom-Forming Fungi Provides Insights into the Origins of Lignocellulose Decay Capabilities.</title>
        <authorList>
            <person name="Nagy L.G."/>
            <person name="Riley R."/>
            <person name="Tritt A."/>
            <person name="Adam C."/>
            <person name="Daum C."/>
            <person name="Floudas D."/>
            <person name="Sun H."/>
            <person name="Yadav J.S."/>
            <person name="Pangilinan J."/>
            <person name="Larsson K.H."/>
            <person name="Matsuura K."/>
            <person name="Barry K."/>
            <person name="Labutti K."/>
            <person name="Kuo R."/>
            <person name="Ohm R.A."/>
            <person name="Bhattacharya S.S."/>
            <person name="Shirouzu T."/>
            <person name="Yoshinaga Y."/>
            <person name="Martin F.M."/>
            <person name="Grigoriev I.V."/>
            <person name="Hibbett D.S."/>
        </authorList>
    </citation>
    <scope>NUCLEOTIDE SEQUENCE [LARGE SCALE GENOMIC DNA]</scope>
    <source>
        <strain evidence="1 2">HHB9708</strain>
    </source>
</reference>
<dbReference type="EMBL" id="KV419501">
    <property type="protein sequence ID" value="KZS86437.1"/>
    <property type="molecule type" value="Genomic_DNA"/>
</dbReference>
<dbReference type="Proteomes" id="UP000076722">
    <property type="component" value="Unassembled WGS sequence"/>
</dbReference>
<gene>
    <name evidence="1" type="ORF">SISNIDRAFT_471788</name>
</gene>
<proteinExistence type="predicted"/>
<sequence length="266" mass="30154">MPHDPKNNFVRLTDQQCTVVPGSLIDFRPRTDIVGSQKELLQTLNSICFRNEYTIKLKLESLLFEGNAVAQIPHGLGKHTWLFISKDIVDPLLTSPRPVTLVVWDKPSPEEMKRPTFRDCTHTLRISSSLPPIHCYSPSSWTSDITVRALLGLRSFDAHIKVLNVCVCLGIKGGSVLERHRNALLDLIDNDSQSSFMSWKRHGKVLFKADQKHIQKITVAHLTECITATHWMKNVERVQASSCLVNQMESKLWQSSFDGVMPLPNF</sequence>
<evidence type="ECO:0000313" key="1">
    <source>
        <dbReference type="EMBL" id="KZS86437.1"/>
    </source>
</evidence>
<keyword evidence="2" id="KW-1185">Reference proteome</keyword>
<organism evidence="1 2">
    <name type="scientific">Sistotremastrum niveocremeum HHB9708</name>
    <dbReference type="NCBI Taxonomy" id="1314777"/>
    <lineage>
        <taxon>Eukaryota</taxon>
        <taxon>Fungi</taxon>
        <taxon>Dikarya</taxon>
        <taxon>Basidiomycota</taxon>
        <taxon>Agaricomycotina</taxon>
        <taxon>Agaricomycetes</taxon>
        <taxon>Sistotremastrales</taxon>
        <taxon>Sistotremastraceae</taxon>
        <taxon>Sertulicium</taxon>
        <taxon>Sertulicium niveocremeum</taxon>
    </lineage>
</organism>
<name>A0A164M7D4_9AGAM</name>
<accession>A0A164M7D4</accession>
<protein>
    <submittedName>
        <fullName evidence="1">Uncharacterized protein</fullName>
    </submittedName>
</protein>
<evidence type="ECO:0000313" key="2">
    <source>
        <dbReference type="Proteomes" id="UP000076722"/>
    </source>
</evidence>